<organism evidence="9 10">
    <name type="scientific">Lachnellula suecica</name>
    <dbReference type="NCBI Taxonomy" id="602035"/>
    <lineage>
        <taxon>Eukaryota</taxon>
        <taxon>Fungi</taxon>
        <taxon>Dikarya</taxon>
        <taxon>Ascomycota</taxon>
        <taxon>Pezizomycotina</taxon>
        <taxon>Leotiomycetes</taxon>
        <taxon>Helotiales</taxon>
        <taxon>Lachnaceae</taxon>
        <taxon>Lachnellula</taxon>
    </lineage>
</organism>
<feature type="region of interest" description="Disordered" evidence="7">
    <location>
        <begin position="42"/>
        <end position="100"/>
    </location>
</feature>
<comment type="similarity">
    <text evidence="6">Belongs to the peptidase M48 family.</text>
</comment>
<reference evidence="9 10" key="1">
    <citation type="submission" date="2018-05" db="EMBL/GenBank/DDBJ databases">
        <title>Genome sequencing and assembly of the regulated plant pathogen Lachnellula willkommii and related sister species for the development of diagnostic species identification markers.</title>
        <authorList>
            <person name="Giroux E."/>
            <person name="Bilodeau G."/>
        </authorList>
    </citation>
    <scope>NUCLEOTIDE SEQUENCE [LARGE SCALE GENOMIC DNA]</scope>
    <source>
        <strain evidence="9 10">CBS 268.59</strain>
    </source>
</reference>
<name>A0A8T9CDA3_9HELO</name>
<dbReference type="GO" id="GO:0005743">
    <property type="term" value="C:mitochondrial inner membrane"/>
    <property type="evidence" value="ECO:0007669"/>
    <property type="project" value="TreeGrafter"/>
</dbReference>
<gene>
    <name evidence="9" type="primary">oma1</name>
    <name evidence="9" type="ORF">LSUE1_G001149</name>
</gene>
<sequence length="416" mass="46059">MIPPALFRASLRALPEITPRATSRASLSPCLPTSNVLSRALQTSTRPLPRSKFSEQIQPSRPSPLQIRPFSSSNPRSRRPDRIYYKVDPSDPRDPRNAKPLITTEQLRRVVFHPSSKTLVLIVFVGGGLFYVSNLEEVPVSGRTRFNCYSDASVEAEGDMMYQKIMREARGSILPDWDSRVRRVRRVMERLVPVCGMEGVNWELHVIDSPGWFPSCCGLGFANLMGAEMNAFVIPGGKVFVFSGILPITKDDDGLAAVLGHEIAHNLAKHAAEALSSAVLLQPIRWGLIYMDYSGLTFGLGQILGSIAMDVGIMRRASRKQESEADYLGLMMMAKACYNPKAAVDVWVRMENANKNDIPGWLSTHPTNSTRISQMKEWLPKAESARRESDCAVTIGYAQGFQNAMGGWVNGSLGKM</sequence>
<dbReference type="GO" id="GO:0034982">
    <property type="term" value="P:mitochondrial protein processing"/>
    <property type="evidence" value="ECO:0007669"/>
    <property type="project" value="TreeGrafter"/>
</dbReference>
<dbReference type="InterPro" id="IPR051156">
    <property type="entry name" value="Mito/Outer_Membr_Metalloprot"/>
</dbReference>
<dbReference type="PANTHER" id="PTHR22726">
    <property type="entry name" value="METALLOENDOPEPTIDASE OMA1"/>
    <property type="match status" value="1"/>
</dbReference>
<keyword evidence="2" id="KW-0479">Metal-binding</keyword>
<dbReference type="PANTHER" id="PTHR22726:SF1">
    <property type="entry name" value="METALLOENDOPEPTIDASE OMA1, MITOCHONDRIAL"/>
    <property type="match status" value="1"/>
</dbReference>
<keyword evidence="10" id="KW-1185">Reference proteome</keyword>
<accession>A0A8T9CDA3</accession>
<evidence type="ECO:0000313" key="9">
    <source>
        <dbReference type="EMBL" id="TVY83755.1"/>
    </source>
</evidence>
<keyword evidence="4 6" id="KW-0862">Zinc</keyword>
<feature type="compositionally biased region" description="Basic and acidic residues" evidence="7">
    <location>
        <begin position="78"/>
        <end position="97"/>
    </location>
</feature>
<evidence type="ECO:0000313" key="10">
    <source>
        <dbReference type="Proteomes" id="UP000469558"/>
    </source>
</evidence>
<keyword evidence="1 6" id="KW-0645">Protease</keyword>
<protein>
    <submittedName>
        <fullName evidence="9">Mitochondrial metalloendopeptidase OMA1</fullName>
    </submittedName>
</protein>
<evidence type="ECO:0000259" key="8">
    <source>
        <dbReference type="Pfam" id="PF01435"/>
    </source>
</evidence>
<dbReference type="OrthoDB" id="7464992at2759"/>
<proteinExistence type="inferred from homology"/>
<evidence type="ECO:0000256" key="4">
    <source>
        <dbReference type="ARBA" id="ARBA00022833"/>
    </source>
</evidence>
<evidence type="ECO:0000256" key="7">
    <source>
        <dbReference type="SAM" id="MobiDB-lite"/>
    </source>
</evidence>
<evidence type="ECO:0000256" key="6">
    <source>
        <dbReference type="RuleBase" id="RU003983"/>
    </source>
</evidence>
<dbReference type="Pfam" id="PF01435">
    <property type="entry name" value="Peptidase_M48"/>
    <property type="match status" value="1"/>
</dbReference>
<dbReference type="Proteomes" id="UP000469558">
    <property type="component" value="Unassembled WGS sequence"/>
</dbReference>
<dbReference type="InterPro" id="IPR001915">
    <property type="entry name" value="Peptidase_M48"/>
</dbReference>
<evidence type="ECO:0000256" key="3">
    <source>
        <dbReference type="ARBA" id="ARBA00022801"/>
    </source>
</evidence>
<evidence type="ECO:0000256" key="2">
    <source>
        <dbReference type="ARBA" id="ARBA00022723"/>
    </source>
</evidence>
<evidence type="ECO:0000256" key="5">
    <source>
        <dbReference type="ARBA" id="ARBA00023049"/>
    </source>
</evidence>
<keyword evidence="5 6" id="KW-0482">Metalloprotease</keyword>
<keyword evidence="3 6" id="KW-0378">Hydrolase</keyword>
<dbReference type="AlphaFoldDB" id="A0A8T9CDA3"/>
<comment type="cofactor">
    <cofactor evidence="6">
        <name>Zn(2+)</name>
        <dbReference type="ChEBI" id="CHEBI:29105"/>
    </cofactor>
    <text evidence="6">Binds 1 zinc ion per subunit.</text>
</comment>
<dbReference type="CDD" id="cd07331">
    <property type="entry name" value="M48C_Oma1_like"/>
    <property type="match status" value="1"/>
</dbReference>
<evidence type="ECO:0000256" key="1">
    <source>
        <dbReference type="ARBA" id="ARBA00022670"/>
    </source>
</evidence>
<dbReference type="EMBL" id="QGMK01000157">
    <property type="protein sequence ID" value="TVY83755.1"/>
    <property type="molecule type" value="Genomic_DNA"/>
</dbReference>
<dbReference type="GO" id="GO:0004222">
    <property type="term" value="F:metalloendopeptidase activity"/>
    <property type="evidence" value="ECO:0007669"/>
    <property type="project" value="InterPro"/>
</dbReference>
<dbReference type="GO" id="GO:0046872">
    <property type="term" value="F:metal ion binding"/>
    <property type="evidence" value="ECO:0007669"/>
    <property type="project" value="UniProtKB-KW"/>
</dbReference>
<comment type="caution">
    <text evidence="9">The sequence shown here is derived from an EMBL/GenBank/DDBJ whole genome shotgun (WGS) entry which is preliminary data.</text>
</comment>
<dbReference type="Gene3D" id="3.30.2010.10">
    <property type="entry name" value="Metalloproteases ('zincins'), catalytic domain"/>
    <property type="match status" value="1"/>
</dbReference>
<dbReference type="GO" id="GO:0006515">
    <property type="term" value="P:protein quality control for misfolded or incompletely synthesized proteins"/>
    <property type="evidence" value="ECO:0007669"/>
    <property type="project" value="TreeGrafter"/>
</dbReference>
<feature type="domain" description="Peptidase M48" evidence="8">
    <location>
        <begin position="180"/>
        <end position="378"/>
    </location>
</feature>